<keyword evidence="5" id="KW-1185">Reference proteome</keyword>
<reference evidence="3 5" key="1">
    <citation type="submission" date="2015-08" db="EMBL/GenBank/DDBJ databases">
        <title>Draft Genome Sequence of Rathayibacter sp. Strain VKM Ac-2596 Isolated from Leaf Gall Induced by Plant-Parasitic Nematodes.</title>
        <authorList>
            <person name="Vasilenko O.V."/>
            <person name="Starodumova I.P."/>
            <person name="Tarlachkov S.V."/>
            <person name="Dorofeeva L.V."/>
            <person name="Evtushenko L.I."/>
        </authorList>
    </citation>
    <scope>NUCLEOTIDE SEQUENCE [LARGE SCALE GENOMIC DNA]</scope>
    <source>
        <strain evidence="3 5">VKM Ac-2596</strain>
    </source>
</reference>
<keyword evidence="2" id="KW-0812">Transmembrane</keyword>
<evidence type="ECO:0000313" key="3">
    <source>
        <dbReference type="EMBL" id="KZX20037.1"/>
    </source>
</evidence>
<keyword evidence="2" id="KW-0472">Membrane</keyword>
<dbReference type="EMBL" id="CP047186">
    <property type="protein sequence ID" value="QHC56765.1"/>
    <property type="molecule type" value="Genomic_DNA"/>
</dbReference>
<feature type="transmembrane region" description="Helical" evidence="2">
    <location>
        <begin position="29"/>
        <end position="50"/>
    </location>
</feature>
<evidence type="ECO:0000313" key="5">
    <source>
        <dbReference type="Proteomes" id="UP000076717"/>
    </source>
</evidence>
<dbReference type="KEGG" id="rte:GSU10_14770"/>
<reference evidence="6" key="3">
    <citation type="submission" date="2019-12" db="EMBL/GenBank/DDBJ databases">
        <title>Complete and draft genome sequences of new strains and members of some known species of the genus Rathayibacter isolated from plants.</title>
        <authorList>
            <person name="Tarlachkov S.V."/>
            <person name="Starodumova I.P."/>
            <person name="Dorofeeva L.V."/>
            <person name="Prisyazhnaya N.V."/>
            <person name="Leyn S."/>
            <person name="Zlamal J."/>
            <person name="Elan M."/>
            <person name="Osterman A.L."/>
            <person name="Nadler S."/>
            <person name="Subbotin S.A."/>
            <person name="Evtushenko L.I."/>
        </authorList>
    </citation>
    <scope>NUCLEOTIDE SEQUENCE [LARGE SCALE GENOMIC DNA]</scope>
    <source>
        <strain evidence="6">VKM Ac-2761</strain>
    </source>
</reference>
<dbReference type="EMBL" id="LIIN01000147">
    <property type="protein sequence ID" value="KZX20037.1"/>
    <property type="molecule type" value="Genomic_DNA"/>
</dbReference>
<gene>
    <name evidence="3" type="ORF">ACH61_02849</name>
    <name evidence="4" type="ORF">GSU10_14770</name>
</gene>
<feature type="region of interest" description="Disordered" evidence="1">
    <location>
        <begin position="1"/>
        <end position="22"/>
    </location>
</feature>
<dbReference type="Proteomes" id="UP000465031">
    <property type="component" value="Chromosome"/>
</dbReference>
<dbReference type="AlphaFoldDB" id="A0A162IZH3"/>
<evidence type="ECO:0000313" key="6">
    <source>
        <dbReference type="Proteomes" id="UP000465031"/>
    </source>
</evidence>
<evidence type="ECO:0000256" key="1">
    <source>
        <dbReference type="SAM" id="MobiDB-lite"/>
    </source>
</evidence>
<proteinExistence type="predicted"/>
<dbReference type="RefSeq" id="WP_158286138.1">
    <property type="nucleotide sequence ID" value="NZ_CP047186.1"/>
</dbReference>
<keyword evidence="2" id="KW-1133">Transmembrane helix</keyword>
<sequence>MVFQQNPGDLLGHTPRRRPVRGPKRDRWMWWRLGSGAAATAAGLIALLVFTAPR</sequence>
<accession>A0A162IZH3</accession>
<evidence type="ECO:0000256" key="2">
    <source>
        <dbReference type="SAM" id="Phobius"/>
    </source>
</evidence>
<name>A0A162IZH3_9MICO</name>
<organism evidence="3 5">
    <name type="scientific">Rathayibacter tanaceti</name>
    <dbReference type="NCBI Taxonomy" id="1671680"/>
    <lineage>
        <taxon>Bacteria</taxon>
        <taxon>Bacillati</taxon>
        <taxon>Actinomycetota</taxon>
        <taxon>Actinomycetes</taxon>
        <taxon>Micrococcales</taxon>
        <taxon>Microbacteriaceae</taxon>
        <taxon>Rathayibacter</taxon>
    </lineage>
</organism>
<protein>
    <submittedName>
        <fullName evidence="3">Uncharacterized protein</fullName>
    </submittedName>
</protein>
<evidence type="ECO:0000313" key="4">
    <source>
        <dbReference type="EMBL" id="QHC56765.1"/>
    </source>
</evidence>
<dbReference type="Proteomes" id="UP000076717">
    <property type="component" value="Unassembled WGS sequence"/>
</dbReference>
<reference evidence="4" key="2">
    <citation type="submission" date="2019-12" db="EMBL/GenBank/DDBJ databases">
        <title>Complete and Draft Genome Sequences of New Strains and Members of Some Known Species of the Genus Rathayibacter isolated from Plants.</title>
        <authorList>
            <person name="Tarlachkov S.V."/>
            <person name="Starodumova I.P."/>
            <person name="Dorofeeva L.V."/>
            <person name="Prisyazhnaya N.V."/>
            <person name="Leyn S.A."/>
            <person name="Zlamal J.E."/>
            <person name="Elane M.L."/>
            <person name="Osterman A.L."/>
            <person name="Nadler S.A."/>
            <person name="Subbotin S.A."/>
            <person name="Evtushenko L.I."/>
        </authorList>
    </citation>
    <scope>NUCLEOTIDE SEQUENCE</scope>
    <source>
        <strain evidence="4">VKM Ac-2761</strain>
    </source>
</reference>